<keyword evidence="4 8" id="KW-0406">Ion transport</keyword>
<reference evidence="9" key="2">
    <citation type="submission" date="2020-09" db="EMBL/GenBank/DDBJ databases">
        <authorList>
            <person name="Sun Q."/>
            <person name="Zhou Y."/>
        </authorList>
    </citation>
    <scope>NUCLEOTIDE SEQUENCE</scope>
    <source>
        <strain evidence="9">CGMCC 1.15725</strain>
    </source>
</reference>
<proteinExistence type="inferred from homology"/>
<dbReference type="InterPro" id="IPR020781">
    <property type="entry name" value="ATPase_OSCP/d_CS"/>
</dbReference>
<evidence type="ECO:0000313" key="10">
    <source>
        <dbReference type="Proteomes" id="UP000646365"/>
    </source>
</evidence>
<dbReference type="GO" id="GO:0045259">
    <property type="term" value="C:proton-transporting ATP synthase complex"/>
    <property type="evidence" value="ECO:0007669"/>
    <property type="project" value="UniProtKB-KW"/>
</dbReference>
<keyword evidence="10" id="KW-1185">Reference proteome</keyword>
<sequence>MASEATGVSGLAGRYATALFDLADQQQALDAIEGDLVKLRQMIEESPDLERLIRSPVLSREQQARAMAALMEKAAFGQIVRNFVGVVAQNRRLFALTDIIRGYLALVAERRGEVTAQVTAAQALTEGQLAAINEQINRAIGSKVAVDVRVDPAIIGGLVVKVGSRMVDGSLRTKLTRLQLAMRGI</sequence>
<keyword evidence="8" id="KW-1003">Cell membrane</keyword>
<gene>
    <name evidence="8 9" type="primary">atpH</name>
    <name evidence="9" type="ORF">GCM10011611_11310</name>
</gene>
<organism evidence="9 10">
    <name type="scientific">Aliidongia dinghuensis</name>
    <dbReference type="NCBI Taxonomy" id="1867774"/>
    <lineage>
        <taxon>Bacteria</taxon>
        <taxon>Pseudomonadati</taxon>
        <taxon>Pseudomonadota</taxon>
        <taxon>Alphaproteobacteria</taxon>
        <taxon>Rhodospirillales</taxon>
        <taxon>Dongiaceae</taxon>
        <taxon>Aliidongia</taxon>
    </lineage>
</organism>
<dbReference type="PROSITE" id="PS00389">
    <property type="entry name" value="ATPASE_DELTA"/>
    <property type="match status" value="1"/>
</dbReference>
<dbReference type="RefSeq" id="WP_189043359.1">
    <property type="nucleotide sequence ID" value="NZ_BMJQ01000002.1"/>
</dbReference>
<keyword evidence="7 8" id="KW-0066">ATP synthesis</keyword>
<comment type="subcellular location">
    <subcellularLocation>
        <location evidence="8">Cell membrane</location>
        <topology evidence="8">Peripheral membrane protein</topology>
    </subcellularLocation>
    <subcellularLocation>
        <location evidence="1">Membrane</location>
    </subcellularLocation>
</comment>
<evidence type="ECO:0000256" key="3">
    <source>
        <dbReference type="ARBA" id="ARBA00022781"/>
    </source>
</evidence>
<dbReference type="GO" id="GO:0005886">
    <property type="term" value="C:plasma membrane"/>
    <property type="evidence" value="ECO:0007669"/>
    <property type="project" value="UniProtKB-SubCell"/>
</dbReference>
<dbReference type="Pfam" id="PF00213">
    <property type="entry name" value="OSCP"/>
    <property type="match status" value="1"/>
</dbReference>
<evidence type="ECO:0000313" key="9">
    <source>
        <dbReference type="EMBL" id="GGF07595.1"/>
    </source>
</evidence>
<evidence type="ECO:0000256" key="6">
    <source>
        <dbReference type="ARBA" id="ARBA00023196"/>
    </source>
</evidence>
<keyword evidence="3 8" id="KW-0375">Hydrogen ion transport</keyword>
<protein>
    <recommendedName>
        <fullName evidence="8">ATP synthase subunit delta</fullName>
    </recommendedName>
    <alternativeName>
        <fullName evidence="8">ATP synthase F(1) sector subunit delta</fullName>
    </alternativeName>
    <alternativeName>
        <fullName evidence="8">F-type ATPase subunit delta</fullName>
        <shortName evidence="8">F-ATPase subunit delta</shortName>
    </alternativeName>
</protein>
<dbReference type="GO" id="GO:0046933">
    <property type="term" value="F:proton-transporting ATP synthase activity, rotational mechanism"/>
    <property type="evidence" value="ECO:0007669"/>
    <property type="project" value="UniProtKB-UniRule"/>
</dbReference>
<dbReference type="NCBIfam" id="NF004402">
    <property type="entry name" value="PRK05758.2-2"/>
    <property type="match status" value="1"/>
</dbReference>
<evidence type="ECO:0000256" key="8">
    <source>
        <dbReference type="HAMAP-Rule" id="MF_01416"/>
    </source>
</evidence>
<dbReference type="EMBL" id="BMJQ01000002">
    <property type="protein sequence ID" value="GGF07595.1"/>
    <property type="molecule type" value="Genomic_DNA"/>
</dbReference>
<keyword evidence="2 8" id="KW-0813">Transport</keyword>
<reference evidence="9" key="1">
    <citation type="journal article" date="2014" name="Int. J. Syst. Evol. Microbiol.">
        <title>Complete genome sequence of Corynebacterium casei LMG S-19264T (=DSM 44701T), isolated from a smear-ripened cheese.</title>
        <authorList>
            <consortium name="US DOE Joint Genome Institute (JGI-PGF)"/>
            <person name="Walter F."/>
            <person name="Albersmeier A."/>
            <person name="Kalinowski J."/>
            <person name="Ruckert C."/>
        </authorList>
    </citation>
    <scope>NUCLEOTIDE SEQUENCE</scope>
    <source>
        <strain evidence="9">CGMCC 1.15725</strain>
    </source>
</reference>
<comment type="caution">
    <text evidence="9">The sequence shown here is derived from an EMBL/GenBank/DDBJ whole genome shotgun (WGS) entry which is preliminary data.</text>
</comment>
<comment type="function">
    <text evidence="8">F(1)F(0) ATP synthase produces ATP from ADP in the presence of a proton or sodium gradient. F-type ATPases consist of two structural domains, F(1) containing the extramembraneous catalytic core and F(0) containing the membrane proton channel, linked together by a central stalk and a peripheral stalk. During catalysis, ATP synthesis in the catalytic domain of F(1) is coupled via a rotary mechanism of the central stalk subunits to proton translocation.</text>
</comment>
<keyword evidence="6 8" id="KW-0139">CF(1)</keyword>
<evidence type="ECO:0000256" key="5">
    <source>
        <dbReference type="ARBA" id="ARBA00023136"/>
    </source>
</evidence>
<keyword evidence="5 8" id="KW-0472">Membrane</keyword>
<dbReference type="Gene3D" id="1.10.520.20">
    <property type="entry name" value="N-terminal domain of the delta subunit of the F1F0-ATP synthase"/>
    <property type="match status" value="1"/>
</dbReference>
<dbReference type="PRINTS" id="PR00125">
    <property type="entry name" value="ATPASEDELTA"/>
</dbReference>
<evidence type="ECO:0000256" key="2">
    <source>
        <dbReference type="ARBA" id="ARBA00022448"/>
    </source>
</evidence>
<dbReference type="PANTHER" id="PTHR11910">
    <property type="entry name" value="ATP SYNTHASE DELTA CHAIN"/>
    <property type="match status" value="1"/>
</dbReference>
<dbReference type="Proteomes" id="UP000646365">
    <property type="component" value="Unassembled WGS sequence"/>
</dbReference>
<dbReference type="InterPro" id="IPR000711">
    <property type="entry name" value="ATPase_OSCP/dsu"/>
</dbReference>
<comment type="similarity">
    <text evidence="8">Belongs to the ATPase delta chain family.</text>
</comment>
<accession>A0A8J2YRV2</accession>
<evidence type="ECO:0000256" key="4">
    <source>
        <dbReference type="ARBA" id="ARBA00023065"/>
    </source>
</evidence>
<dbReference type="HAMAP" id="MF_01416">
    <property type="entry name" value="ATP_synth_delta_bact"/>
    <property type="match status" value="1"/>
</dbReference>
<dbReference type="NCBIfam" id="NF004406">
    <property type="entry name" value="PRK05758.3-2"/>
    <property type="match status" value="1"/>
</dbReference>
<dbReference type="SUPFAM" id="SSF47928">
    <property type="entry name" value="N-terminal domain of the delta subunit of the F1F0-ATP synthase"/>
    <property type="match status" value="1"/>
</dbReference>
<name>A0A8J2YRV2_9PROT</name>
<evidence type="ECO:0000256" key="1">
    <source>
        <dbReference type="ARBA" id="ARBA00004370"/>
    </source>
</evidence>
<comment type="function">
    <text evidence="8">This protein is part of the stalk that links CF(0) to CF(1). It either transmits conformational changes from CF(0) to CF(1) or is implicated in proton conduction.</text>
</comment>
<dbReference type="NCBIfam" id="TIGR01145">
    <property type="entry name" value="ATP_synt_delta"/>
    <property type="match status" value="1"/>
</dbReference>
<dbReference type="InterPro" id="IPR026015">
    <property type="entry name" value="ATP_synth_OSCP/delta_N_sf"/>
</dbReference>
<evidence type="ECO:0000256" key="7">
    <source>
        <dbReference type="ARBA" id="ARBA00023310"/>
    </source>
</evidence>
<dbReference type="AlphaFoldDB" id="A0A8J2YRV2"/>